<dbReference type="EMBL" id="LAZR01015952">
    <property type="protein sequence ID" value="KKM06614.1"/>
    <property type="molecule type" value="Genomic_DNA"/>
</dbReference>
<comment type="caution">
    <text evidence="1">The sequence shown here is derived from an EMBL/GenBank/DDBJ whole genome shotgun (WGS) entry which is preliminary data.</text>
</comment>
<accession>A0A0F9H697</accession>
<gene>
    <name evidence="1" type="ORF">LCGC14_1742170</name>
</gene>
<organism evidence="1">
    <name type="scientific">marine sediment metagenome</name>
    <dbReference type="NCBI Taxonomy" id="412755"/>
    <lineage>
        <taxon>unclassified sequences</taxon>
        <taxon>metagenomes</taxon>
        <taxon>ecological metagenomes</taxon>
    </lineage>
</organism>
<reference evidence="1" key="1">
    <citation type="journal article" date="2015" name="Nature">
        <title>Complex archaea that bridge the gap between prokaryotes and eukaryotes.</title>
        <authorList>
            <person name="Spang A."/>
            <person name="Saw J.H."/>
            <person name="Jorgensen S.L."/>
            <person name="Zaremba-Niedzwiedzka K."/>
            <person name="Martijn J."/>
            <person name="Lind A.E."/>
            <person name="van Eijk R."/>
            <person name="Schleper C."/>
            <person name="Guy L."/>
            <person name="Ettema T.J."/>
        </authorList>
    </citation>
    <scope>NUCLEOTIDE SEQUENCE</scope>
</reference>
<dbReference type="AlphaFoldDB" id="A0A0F9H697"/>
<protein>
    <submittedName>
        <fullName evidence="1">Uncharacterized protein</fullName>
    </submittedName>
</protein>
<evidence type="ECO:0000313" key="1">
    <source>
        <dbReference type="EMBL" id="KKM06614.1"/>
    </source>
</evidence>
<sequence length="181" mass="21524">MTKNKEWLKEITDIICPKCGENYLIRDKHKYVKGHNMTLESLNKDVWINKIKKRDNLECVNCGTIKKYKGEETKAYTEDNYRKYLIGNSDLRFKKERGEMRKRRKKKHLIRLHALKSLKKTCSYNLVEKFLGKEFMIKSIMESMNRIGYFMRVILLSVGYDNSVLNPELLNFLINSFKKAA</sequence>
<name>A0A0F9H697_9ZZZZ</name>
<proteinExistence type="predicted"/>